<keyword evidence="2" id="KW-1185">Reference proteome</keyword>
<dbReference type="InterPro" id="IPR040348">
    <property type="entry name" value="POLAR-like"/>
</dbReference>
<evidence type="ECO:0008006" key="3">
    <source>
        <dbReference type="Google" id="ProtNLM"/>
    </source>
</evidence>
<evidence type="ECO:0000313" key="2">
    <source>
        <dbReference type="Proteomes" id="UP001630127"/>
    </source>
</evidence>
<dbReference type="PANTHER" id="PTHR33476:SF22">
    <property type="entry name" value="PROTEIN POLAR LOCALIZATION DURING ASYMMETRIC DIVISION AND REDISTRIBUTION"/>
    <property type="match status" value="1"/>
</dbReference>
<reference evidence="1 2" key="1">
    <citation type="submission" date="2024-11" db="EMBL/GenBank/DDBJ databases">
        <title>A near-complete genome assembly of Cinchona calisaya.</title>
        <authorList>
            <person name="Lian D.C."/>
            <person name="Zhao X.W."/>
            <person name="Wei L."/>
        </authorList>
    </citation>
    <scope>NUCLEOTIDE SEQUENCE [LARGE SCALE GENOMIC DNA]</scope>
    <source>
        <tissue evidence="1">Nenye</tissue>
    </source>
</reference>
<proteinExistence type="predicted"/>
<organism evidence="1 2">
    <name type="scientific">Cinchona calisaya</name>
    <dbReference type="NCBI Taxonomy" id="153742"/>
    <lineage>
        <taxon>Eukaryota</taxon>
        <taxon>Viridiplantae</taxon>
        <taxon>Streptophyta</taxon>
        <taxon>Embryophyta</taxon>
        <taxon>Tracheophyta</taxon>
        <taxon>Spermatophyta</taxon>
        <taxon>Magnoliopsida</taxon>
        <taxon>eudicotyledons</taxon>
        <taxon>Gunneridae</taxon>
        <taxon>Pentapetalae</taxon>
        <taxon>asterids</taxon>
        <taxon>lamiids</taxon>
        <taxon>Gentianales</taxon>
        <taxon>Rubiaceae</taxon>
        <taxon>Cinchonoideae</taxon>
        <taxon>Cinchoneae</taxon>
        <taxon>Cinchona</taxon>
    </lineage>
</organism>
<dbReference type="AlphaFoldDB" id="A0ABD2Y0W2"/>
<protein>
    <recommendedName>
        <fullName evidence="3">Protein POLAR LOCALIZATION DURING ASYMMETRIC DIVISION AND REDISTRIBUTION</fullName>
    </recommendedName>
</protein>
<dbReference type="EMBL" id="JBJUIK010000016">
    <property type="protein sequence ID" value="KAL3500381.1"/>
    <property type="molecule type" value="Genomic_DNA"/>
</dbReference>
<dbReference type="PANTHER" id="PTHR33476">
    <property type="entry name" value="EMB|CAB62613.1"/>
    <property type="match status" value="1"/>
</dbReference>
<name>A0ABD2Y0W2_9GENT</name>
<gene>
    <name evidence="1" type="ORF">ACH5RR_039474</name>
</gene>
<evidence type="ECO:0000313" key="1">
    <source>
        <dbReference type="EMBL" id="KAL3500381.1"/>
    </source>
</evidence>
<accession>A0ABD2Y0W2</accession>
<sequence length="336" mass="38111">MVQKDCSRDSFTADTAACQRRKRRENCRTITCFSPWSIVSCWFNLEKSKGGKTVKGLQSQDQDPEEGIELGCLHGKSSSSAQEVSGGGHVKDSSLSLGVGFGLIYLLATSKIELNKMAELCKQMETVLQNFKMELQNGGKDTNIDFSCSPSKSRKVSNYAMQPVSLQDCASSSWEQGHSESDITSSSYQNSNSKMKTKGKIVEMDLLEAELEAELEHLQLQLDTEVILNQYPNQKYSEIVVEGSAPEESKTTSFGEVFEQPEVCNEEYYQGVPPRELERRLHELQEVRQQERIRELETALECAFHELEENQTELSWWKDTAKFVFQQIPIRCRSLR</sequence>
<dbReference type="Proteomes" id="UP001630127">
    <property type="component" value="Unassembled WGS sequence"/>
</dbReference>
<comment type="caution">
    <text evidence="1">The sequence shown here is derived from an EMBL/GenBank/DDBJ whole genome shotgun (WGS) entry which is preliminary data.</text>
</comment>